<organism evidence="2 3">
    <name type="scientific">Cellulosimicrobium cellulans</name>
    <name type="common">Arthrobacter luteus</name>
    <dbReference type="NCBI Taxonomy" id="1710"/>
    <lineage>
        <taxon>Bacteria</taxon>
        <taxon>Bacillati</taxon>
        <taxon>Actinomycetota</taxon>
        <taxon>Actinomycetes</taxon>
        <taxon>Micrococcales</taxon>
        <taxon>Promicromonosporaceae</taxon>
        <taxon>Cellulosimicrobium</taxon>
    </lineage>
</organism>
<dbReference type="Proteomes" id="UP001165168">
    <property type="component" value="Unassembled WGS sequence"/>
</dbReference>
<feature type="compositionally biased region" description="Low complexity" evidence="1">
    <location>
        <begin position="49"/>
        <end position="64"/>
    </location>
</feature>
<evidence type="ECO:0000313" key="3">
    <source>
        <dbReference type="Proteomes" id="UP001165168"/>
    </source>
</evidence>
<dbReference type="EMBL" id="BSTG01000002">
    <property type="protein sequence ID" value="GLY57232.1"/>
    <property type="molecule type" value="Genomic_DNA"/>
</dbReference>
<reference evidence="2" key="1">
    <citation type="submission" date="2023-03" db="EMBL/GenBank/DDBJ databases">
        <title>Cellulosimicrobium cellulans NBRC 103059.</title>
        <authorList>
            <person name="Ichikawa N."/>
            <person name="Sato H."/>
            <person name="Tonouchi N."/>
        </authorList>
    </citation>
    <scope>NUCLEOTIDE SEQUENCE</scope>
    <source>
        <strain evidence="2">NBRC 103059</strain>
    </source>
</reference>
<protein>
    <submittedName>
        <fullName evidence="2">Uncharacterized protein</fullName>
    </submittedName>
</protein>
<feature type="compositionally biased region" description="Basic and acidic residues" evidence="1">
    <location>
        <begin position="67"/>
        <end position="76"/>
    </location>
</feature>
<comment type="caution">
    <text evidence="2">The sequence shown here is derived from an EMBL/GenBank/DDBJ whole genome shotgun (WGS) entry which is preliminary data.</text>
</comment>
<gene>
    <name evidence="2" type="ORF">Ccel01_18340</name>
</gene>
<evidence type="ECO:0000256" key="1">
    <source>
        <dbReference type="SAM" id="MobiDB-lite"/>
    </source>
</evidence>
<evidence type="ECO:0000313" key="2">
    <source>
        <dbReference type="EMBL" id="GLY57232.1"/>
    </source>
</evidence>
<feature type="region of interest" description="Disordered" evidence="1">
    <location>
        <begin position="49"/>
        <end position="82"/>
    </location>
</feature>
<accession>A0AAV5P7F1</accession>
<sequence>MPARAFRRLERLAQGTERLDGRVAHAVGHGTAGQVRRIPGGLVAHAATLGTARRARTRSSATAAVPSDDRRPERHPARVGRL</sequence>
<dbReference type="AlphaFoldDB" id="A0AAV5P7F1"/>
<proteinExistence type="predicted"/>
<name>A0AAV5P7F1_CELCE</name>